<dbReference type="Proteomes" id="UP000002149">
    <property type="component" value="Chromosome 12"/>
</dbReference>
<dbReference type="AlphaFoldDB" id="Q5K8M6"/>
<dbReference type="VEuPathDB" id="FungiDB:CNL05130"/>
<protein>
    <submittedName>
        <fullName evidence="1">Expressed protein</fullName>
    </submittedName>
</protein>
<accession>Q5K8M6</accession>
<dbReference type="OrthoDB" id="10612850at2759"/>
<dbReference type="RefSeq" id="XP_568052.1">
    <property type="nucleotide sequence ID" value="XM_568052.2"/>
</dbReference>
<dbReference type="KEGG" id="cne:CNL05130"/>
<name>Q5K8M6_CRYD1</name>
<dbReference type="PaxDb" id="214684-Q5K8M6"/>
<keyword evidence="2" id="KW-1185">Reference proteome</keyword>
<gene>
    <name evidence="1" type="ordered locus">CNL05130</name>
</gene>
<dbReference type="InParanoid" id="Q5K8M6"/>
<reference evidence="1 2" key="1">
    <citation type="journal article" date="2005" name="Science">
        <title>The genome of the basidiomycetous yeast and human pathogen Cryptococcus neoformans.</title>
        <authorList>
            <person name="Loftus B.J."/>
            <person name="Fung E."/>
            <person name="Roncaglia P."/>
            <person name="Rowley D."/>
            <person name="Amedeo P."/>
            <person name="Bruno D."/>
            <person name="Vamathevan J."/>
            <person name="Miranda M."/>
            <person name="Anderson I.J."/>
            <person name="Fraser J.A."/>
            <person name="Allen J.E."/>
            <person name="Bosdet I.E."/>
            <person name="Brent M.R."/>
            <person name="Chiu R."/>
            <person name="Doering T.L."/>
            <person name="Donlin M.J."/>
            <person name="D'Souza C.A."/>
            <person name="Fox D.S."/>
            <person name="Grinberg V."/>
            <person name="Fu J."/>
            <person name="Fukushima M."/>
            <person name="Haas B.J."/>
            <person name="Huang J.C."/>
            <person name="Janbon G."/>
            <person name="Jones S.J."/>
            <person name="Koo H.L."/>
            <person name="Krzywinski M.I."/>
            <person name="Kwon-Chung J.K."/>
            <person name="Lengeler K.B."/>
            <person name="Maiti R."/>
            <person name="Marra M.A."/>
            <person name="Marra R.E."/>
            <person name="Mathewson C.A."/>
            <person name="Mitchell T.G."/>
            <person name="Pertea M."/>
            <person name="Riggs F.R."/>
            <person name="Salzberg S.L."/>
            <person name="Schein J.E."/>
            <person name="Shvartsbeyn A."/>
            <person name="Shin H."/>
            <person name="Shumway M."/>
            <person name="Specht C.A."/>
            <person name="Suh B.B."/>
            <person name="Tenney A."/>
            <person name="Utterback T.R."/>
            <person name="Wickes B.L."/>
            <person name="Wortman J.R."/>
            <person name="Wye N.H."/>
            <person name="Kronstad J.W."/>
            <person name="Lodge J.K."/>
            <person name="Heitman J."/>
            <person name="Davis R.W."/>
            <person name="Fraser C.M."/>
            <person name="Hyman R.W."/>
        </authorList>
    </citation>
    <scope>NUCLEOTIDE SEQUENCE [LARGE SCALE GENOMIC DNA]</scope>
    <source>
        <strain evidence="2">JEC21 / ATCC MYA-565</strain>
    </source>
</reference>
<dbReference type="EMBL" id="AE017352">
    <property type="protein sequence ID" value="AAW46535.1"/>
    <property type="molecule type" value="Genomic_DNA"/>
</dbReference>
<dbReference type="HOGENOM" id="CLU_644082_0_0_1"/>
<evidence type="ECO:0000313" key="2">
    <source>
        <dbReference type="Proteomes" id="UP000002149"/>
    </source>
</evidence>
<proteinExistence type="predicted"/>
<organism evidence="1 2">
    <name type="scientific">Cryptococcus deneoformans (strain JEC21 / ATCC MYA-565)</name>
    <name type="common">Cryptococcus neoformans var. neoformans serotype D</name>
    <dbReference type="NCBI Taxonomy" id="214684"/>
    <lineage>
        <taxon>Eukaryota</taxon>
        <taxon>Fungi</taxon>
        <taxon>Dikarya</taxon>
        <taxon>Basidiomycota</taxon>
        <taxon>Agaricomycotina</taxon>
        <taxon>Tremellomycetes</taxon>
        <taxon>Tremellales</taxon>
        <taxon>Cryptococcaceae</taxon>
        <taxon>Cryptococcus</taxon>
        <taxon>Cryptococcus neoformans species complex</taxon>
    </lineage>
</organism>
<evidence type="ECO:0000313" key="1">
    <source>
        <dbReference type="EMBL" id="AAW46535.1"/>
    </source>
</evidence>
<sequence>MSCAHCHLHRPAPLIDIQTLEPLPAEVRNRIFVLYLEDPVDRLCAPHLIDFLLISRRMYQAHAWRLYEIIMINDKNCKTFFNGLYDLRARTKKKEVVDVLHNWSPIPYQTSDYNSERNIPVTLPHIIRKFRLLRHCRCLGFETHTAYLQFVDILGKLYKYVDKHIKGIHDLHDWAECDFFPGMTEVSFGRQFMEQYFETKSTDLTEKADSLNFRPRTRLWESMHVKHVCLFMPEWRADIPMWPNYGFISDPYLAYRFRTAALLEYIGFLGPEGGPEGSSCNLHNAHMEVLKSGWEADEVTFDLAPEELEDLEDRGESHLDEILEYSIFLFSQYLVNERKASSEQQPYRIRFTNYGTCYLSSDKRLRKLKRDEEGMDLMDYANEELQSVLDSCDFYEGQSVKVKGNTGGCRVCIQITKNKRTIALNV</sequence>
<dbReference type="GeneID" id="3254856"/>